<dbReference type="AlphaFoldDB" id="A0A1R3JDE3"/>
<dbReference type="GO" id="GO:0006405">
    <property type="term" value="P:RNA export from nucleus"/>
    <property type="evidence" value="ECO:0007669"/>
    <property type="project" value="TreeGrafter"/>
</dbReference>
<reference evidence="3" key="1">
    <citation type="submission" date="2013-09" db="EMBL/GenBank/DDBJ databases">
        <title>Corchorus olitorius genome sequencing.</title>
        <authorList>
            <person name="Alam M."/>
            <person name="Haque M.S."/>
            <person name="Islam M.S."/>
            <person name="Emdad E.M."/>
            <person name="Islam M.M."/>
            <person name="Ahmed B."/>
            <person name="Halim A."/>
            <person name="Hossen Q.M.M."/>
            <person name="Hossain M.Z."/>
            <person name="Ahmed R."/>
            <person name="Khan M.M."/>
            <person name="Islam R."/>
            <person name="Rashid M.M."/>
            <person name="Khan S.A."/>
            <person name="Rahman M.S."/>
            <person name="Alam M."/>
            <person name="Yahiya A.S."/>
            <person name="Khan M.S."/>
            <person name="Azam M.S."/>
            <person name="Haque T."/>
            <person name="Lashkar M.Z.H."/>
            <person name="Akhand A.I."/>
            <person name="Morshed G."/>
            <person name="Roy S."/>
            <person name="Uddin K.S."/>
            <person name="Rabeya T."/>
            <person name="Hossain A.S."/>
            <person name="Chowdhury A."/>
            <person name="Snigdha A.R."/>
            <person name="Mortoza M.S."/>
            <person name="Matin S.A."/>
            <person name="Hoque S.M.E."/>
            <person name="Islam M.K."/>
            <person name="Roy D.K."/>
            <person name="Haider R."/>
            <person name="Moosa M.M."/>
            <person name="Elias S.M."/>
            <person name="Hasan A.M."/>
            <person name="Jahan S."/>
            <person name="Shafiuddin M."/>
            <person name="Mahmood N."/>
            <person name="Shommy N.S."/>
        </authorList>
    </citation>
    <scope>NUCLEOTIDE SEQUENCE [LARGE SCALE GENOMIC DNA]</scope>
    <source>
        <strain evidence="3">cv. O-4</strain>
    </source>
</reference>
<evidence type="ECO:0000256" key="1">
    <source>
        <dbReference type="SAM" id="SignalP"/>
    </source>
</evidence>
<dbReference type="GO" id="GO:0044611">
    <property type="term" value="C:nuclear pore inner ring"/>
    <property type="evidence" value="ECO:0007669"/>
    <property type="project" value="TreeGrafter"/>
</dbReference>
<gene>
    <name evidence="2" type="ORF">COLO4_17262</name>
</gene>
<dbReference type="InterPro" id="IPR044840">
    <property type="entry name" value="Nup188"/>
</dbReference>
<protein>
    <submittedName>
        <fullName evidence="2">Uncharacterized protein</fullName>
    </submittedName>
</protein>
<dbReference type="EMBL" id="AWUE01016324">
    <property type="protein sequence ID" value="OMO92843.1"/>
    <property type="molecule type" value="Genomic_DNA"/>
</dbReference>
<dbReference type="PANTHER" id="PTHR31431">
    <property type="entry name" value="NUCLEOPORIN NUP188 HOMOLOG"/>
    <property type="match status" value="1"/>
</dbReference>
<name>A0A1R3JDE3_9ROSI</name>
<proteinExistence type="predicted"/>
<dbReference type="PANTHER" id="PTHR31431:SF1">
    <property type="entry name" value="NUCLEOPORIN NUP188"/>
    <property type="match status" value="1"/>
</dbReference>
<dbReference type="Proteomes" id="UP000187203">
    <property type="component" value="Unassembled WGS sequence"/>
</dbReference>
<comment type="caution">
    <text evidence="2">The sequence shown here is derived from an EMBL/GenBank/DDBJ whole genome shotgun (WGS) entry which is preliminary data.</text>
</comment>
<keyword evidence="1" id="KW-0732">Signal</keyword>
<evidence type="ECO:0000313" key="2">
    <source>
        <dbReference type="EMBL" id="OMO92843.1"/>
    </source>
</evidence>
<organism evidence="2 3">
    <name type="scientific">Corchorus olitorius</name>
    <dbReference type="NCBI Taxonomy" id="93759"/>
    <lineage>
        <taxon>Eukaryota</taxon>
        <taxon>Viridiplantae</taxon>
        <taxon>Streptophyta</taxon>
        <taxon>Embryophyta</taxon>
        <taxon>Tracheophyta</taxon>
        <taxon>Spermatophyta</taxon>
        <taxon>Magnoliopsida</taxon>
        <taxon>eudicotyledons</taxon>
        <taxon>Gunneridae</taxon>
        <taxon>Pentapetalae</taxon>
        <taxon>rosids</taxon>
        <taxon>malvids</taxon>
        <taxon>Malvales</taxon>
        <taxon>Malvaceae</taxon>
        <taxon>Grewioideae</taxon>
        <taxon>Apeibeae</taxon>
        <taxon>Corchorus</taxon>
    </lineage>
</organism>
<dbReference type="OrthoDB" id="552259at2759"/>
<evidence type="ECO:0000313" key="3">
    <source>
        <dbReference type="Proteomes" id="UP000187203"/>
    </source>
</evidence>
<feature type="signal peptide" evidence="1">
    <location>
        <begin position="1"/>
        <end position="25"/>
    </location>
</feature>
<keyword evidence="3" id="KW-1185">Reference proteome</keyword>
<dbReference type="STRING" id="93759.A0A1R3JDE3"/>
<feature type="chain" id="PRO_5012865038" evidence="1">
    <location>
        <begin position="26"/>
        <end position="527"/>
    </location>
</feature>
<accession>A0A1R3JDE3</accession>
<dbReference type="GO" id="GO:0017056">
    <property type="term" value="F:structural constituent of nuclear pore"/>
    <property type="evidence" value="ECO:0007669"/>
    <property type="project" value="InterPro"/>
</dbReference>
<dbReference type="GO" id="GO:0006606">
    <property type="term" value="P:protein import into nucleus"/>
    <property type="evidence" value="ECO:0007669"/>
    <property type="project" value="TreeGrafter"/>
</dbReference>
<sequence length="527" mass="59140">MVMFKLTLQVALSLVTVHIMGKLAASDAGSLSVSLVEKVRLLIDKLTNQPAFSELLAQYSQRGYSEGQELKALVISDLYYHLQGELEGRKMSPGPFKELSQFLIESKMVKMYENKCSVDPFSTADDVYMFDLAHIKADLGLDMWDYSEWKTSKAIADTMLCCMQKANSMLLIGSSKLASLKALITLLTVYEETSLEKMTGIGGKIPDQLNFSCIDHICRSFLDTLESLSPVPDVSENVLDFLSAQADLLLHLMRSVRNSLSLSETEQTLNLMCVLARHWRSWVKAMKDMDSQLREMSIHLLAFISRGNLRFGEASSRIAPLLCPPMLKHEIDCCKKPSFVNSKNGWFALSPLGCVSKPKISGISTTTALVIKDQATENSNHVSQTYFSDLVAIQIYRITFLLLKFLCLQAEGAAKRAEELEYVDLSRFPELPMPEILHGIQDQAIAIVTELCETNKLKQIHSETQHICLLLVQIIEMALYLELCVLQICGIRPVLGRVEDFSKGVKLLMKDYFDDDDDKDPSTPEMM</sequence>